<gene>
    <name evidence="2" type="ORF">MST27_05010</name>
</gene>
<proteinExistence type="predicted"/>
<comment type="caution">
    <text evidence="2">The sequence shown here is derived from an EMBL/GenBank/DDBJ whole genome shotgun (WGS) entry which is preliminary data.</text>
</comment>
<dbReference type="EMBL" id="JALGRD010000002">
    <property type="protein sequence ID" value="MCJ0972726.1"/>
    <property type="molecule type" value="Genomic_DNA"/>
</dbReference>
<dbReference type="Gene3D" id="3.90.75.20">
    <property type="match status" value="1"/>
</dbReference>
<dbReference type="RefSeq" id="WP_243604909.1">
    <property type="nucleotide sequence ID" value="NZ_JALGRD010000002.1"/>
</dbReference>
<dbReference type="GO" id="GO:0004519">
    <property type="term" value="F:endonuclease activity"/>
    <property type="evidence" value="ECO:0007669"/>
    <property type="project" value="UniProtKB-KW"/>
</dbReference>
<feature type="domain" description="HNH nuclease" evidence="1">
    <location>
        <begin position="161"/>
        <end position="208"/>
    </location>
</feature>
<reference evidence="2" key="1">
    <citation type="submission" date="2022-03" db="EMBL/GenBank/DDBJ databases">
        <title>Pseudomonas marianensis sp. nov., a marine bacterium isolated from deep-sea sediments of the Mariana Trench.</title>
        <authorList>
            <person name="Wei Y."/>
        </authorList>
    </citation>
    <scope>NUCLEOTIDE SEQUENCE</scope>
    <source>
        <strain evidence="2">PS1</strain>
    </source>
</reference>
<sequence>MSQVALEALSRARQAKPRRCIKKPWTPDEDELMREHYPHKPMAFMQELLGRSDRSIYSRAKLLELSKTAEYLAGPHACRLRREDNPGTKTRFKKGAAPWNAGLKGWNAGGRAAETQFKPGRRPEESRNYRPIGSLRLSKDGYLEQKISDDQSVYPARRWVALHRLVWEAANGPVPDGHIVIFRPGQQTTSPDEITLDRLECITRGENMRRNTIARYGEEYRSTAMTLAWFRRKINNLEQQHEQPQ</sequence>
<keyword evidence="2" id="KW-0255">Endonuclease</keyword>
<evidence type="ECO:0000313" key="3">
    <source>
        <dbReference type="Proteomes" id="UP001139682"/>
    </source>
</evidence>
<keyword evidence="2" id="KW-0540">Nuclease</keyword>
<organism evidence="2 3">
    <name type="scientific">Stutzerimonas marianensis</name>
    <dbReference type="NCBI Taxonomy" id="2929513"/>
    <lineage>
        <taxon>Bacteria</taxon>
        <taxon>Pseudomonadati</taxon>
        <taxon>Pseudomonadota</taxon>
        <taxon>Gammaproteobacteria</taxon>
        <taxon>Pseudomonadales</taxon>
        <taxon>Pseudomonadaceae</taxon>
        <taxon>Stutzerimonas</taxon>
    </lineage>
</organism>
<dbReference type="InterPro" id="IPR003615">
    <property type="entry name" value="HNH_nuc"/>
</dbReference>
<protein>
    <submittedName>
        <fullName evidence="2">HNH endonuclease</fullName>
    </submittedName>
</protein>
<evidence type="ECO:0000259" key="1">
    <source>
        <dbReference type="Pfam" id="PF13392"/>
    </source>
</evidence>
<dbReference type="InterPro" id="IPR044925">
    <property type="entry name" value="His-Me_finger_sf"/>
</dbReference>
<evidence type="ECO:0000313" key="2">
    <source>
        <dbReference type="EMBL" id="MCJ0972726.1"/>
    </source>
</evidence>
<dbReference type="AlphaFoldDB" id="A0A9X2AU57"/>
<accession>A0A9X2AU57</accession>
<dbReference type="SUPFAM" id="SSF54060">
    <property type="entry name" value="His-Me finger endonucleases"/>
    <property type="match status" value="1"/>
</dbReference>
<dbReference type="Pfam" id="PF13392">
    <property type="entry name" value="HNH_3"/>
    <property type="match status" value="1"/>
</dbReference>
<keyword evidence="3" id="KW-1185">Reference proteome</keyword>
<keyword evidence="2" id="KW-0378">Hydrolase</keyword>
<name>A0A9X2AU57_9GAMM</name>
<dbReference type="Proteomes" id="UP001139682">
    <property type="component" value="Unassembled WGS sequence"/>
</dbReference>